<evidence type="ECO:0000313" key="1">
    <source>
        <dbReference type="EMBL" id="MBB5638269.1"/>
    </source>
</evidence>
<dbReference type="EMBL" id="JACHCE010000008">
    <property type="protein sequence ID" value="MBB5638269.1"/>
    <property type="molecule type" value="Genomic_DNA"/>
</dbReference>
<proteinExistence type="predicted"/>
<sequence>MKQLKYNYSDRRERLISLALFFILMLMKTEQGNAQLIFQPYSYQFYQKLNKTIYSSDINLHTAIKPYFISDSSYLRPLYDSLTTNHRETTKRNFIQRILFDQHLVDVKNKDYTFYLDFLPDFQLGRSFNEKTTTWLNTRGFQLGITIGSKFFIYTSGYENQGKFTAYEDHYINQTGMVPGQGYDKNQGAPTKDWSYVTTLIGYTPTKAITIALGQDKTFIGDGYRSLLLSDNSAPYPMLRFTANLGKKIQYMAMWAYMEDQKAPQFNSFYNNRRKWGAFHYIDWNITNKTSLGFFNALIVEEATDQGKLHGFDLNYINPILFSSALRPAGTTPDHTLIGFNGKYKVLTKTTAYGQMVFDQSTGNSNYAWQLGLRGSDLLKINRLNYLFEYNTAKPNTYSSAYSIVNYTELSEPLAHPLGAGFKEWLGIVNYSIHKFDFQGQINYAHYTLNQSGQELASTLKYAEGKVAYLLNPKYNFRLEISGLLRQEKNSLNDNKTNMITFGLRSSFRNLYHDF</sequence>
<reference evidence="1 2" key="1">
    <citation type="submission" date="2020-08" db="EMBL/GenBank/DDBJ databases">
        <title>Genomic Encyclopedia of Type Strains, Phase IV (KMG-V): Genome sequencing to study the core and pangenomes of soil and plant-associated prokaryotes.</title>
        <authorList>
            <person name="Whitman W."/>
        </authorList>
    </citation>
    <scope>NUCLEOTIDE SEQUENCE [LARGE SCALE GENOMIC DNA]</scope>
    <source>
        <strain evidence="1 2">S3M1</strain>
    </source>
</reference>
<dbReference type="Proteomes" id="UP000537204">
    <property type="component" value="Unassembled WGS sequence"/>
</dbReference>
<protein>
    <recommendedName>
        <fullName evidence="3">Gliding motility protein RemB</fullName>
    </recommendedName>
</protein>
<evidence type="ECO:0000313" key="2">
    <source>
        <dbReference type="Proteomes" id="UP000537204"/>
    </source>
</evidence>
<dbReference type="RefSeq" id="WP_183884115.1">
    <property type="nucleotide sequence ID" value="NZ_JACHCE010000008.1"/>
</dbReference>
<gene>
    <name evidence="1" type="ORF">HDE68_004198</name>
</gene>
<accession>A0A7W8ZQD4</accession>
<name>A0A7W8ZQD4_9SPHI</name>
<organism evidence="1 2">
    <name type="scientific">Pedobacter cryoconitis</name>
    <dbReference type="NCBI Taxonomy" id="188932"/>
    <lineage>
        <taxon>Bacteria</taxon>
        <taxon>Pseudomonadati</taxon>
        <taxon>Bacteroidota</taxon>
        <taxon>Sphingobacteriia</taxon>
        <taxon>Sphingobacteriales</taxon>
        <taxon>Sphingobacteriaceae</taxon>
        <taxon>Pedobacter</taxon>
    </lineage>
</organism>
<comment type="caution">
    <text evidence="1">The sequence shown here is derived from an EMBL/GenBank/DDBJ whole genome shotgun (WGS) entry which is preliminary data.</text>
</comment>
<evidence type="ECO:0008006" key="3">
    <source>
        <dbReference type="Google" id="ProtNLM"/>
    </source>
</evidence>
<dbReference type="AlphaFoldDB" id="A0A7W8ZQD4"/>